<dbReference type="Proteomes" id="UP000316426">
    <property type="component" value="Chromosome"/>
</dbReference>
<name>A0A518KAH2_9BACT</name>
<feature type="domain" description="Transglutaminase-like" evidence="1">
    <location>
        <begin position="175"/>
        <end position="245"/>
    </location>
</feature>
<dbReference type="EMBL" id="CP036349">
    <property type="protein sequence ID" value="QDV74778.1"/>
    <property type="molecule type" value="Genomic_DNA"/>
</dbReference>
<sequence>MRYRIRHSTKYAYSDTVAVCHNLVRLAPRAFGGQTLDSYRLIVSPDPSDCAKRTDLFGNRVEFFSIQRAHQTLTLTAISDVEVHEQPLLPATSLPWETVRDSFRLPGDADATKAYRFAFPSTHVPRNATLRDYASTSFTPGRPILDAARDLTSRIHADFKYDPRATTVSTPVLDAFNARAGVCQDFAHVEIACLRSLGLAARYVSGYLRTIPPPGKARLVGADASHAWLSVYCGAIGWVDFDPTNDCIPGTDHITVAIGRDYADISPIQGVFVGGGSHTMVVSVDVEPRDTV</sequence>
<keyword evidence="3" id="KW-1185">Reference proteome</keyword>
<gene>
    <name evidence="2" type="ORF">Spa11_29860</name>
</gene>
<dbReference type="AlphaFoldDB" id="A0A518KAH2"/>
<dbReference type="InterPro" id="IPR013589">
    <property type="entry name" value="Bac_transglu_N"/>
</dbReference>
<dbReference type="InterPro" id="IPR038765">
    <property type="entry name" value="Papain-like_cys_pep_sf"/>
</dbReference>
<evidence type="ECO:0000313" key="3">
    <source>
        <dbReference type="Proteomes" id="UP000316426"/>
    </source>
</evidence>
<dbReference type="InterPro" id="IPR002931">
    <property type="entry name" value="Transglutaminase-like"/>
</dbReference>
<protein>
    <recommendedName>
        <fullName evidence="1">Transglutaminase-like domain-containing protein</fullName>
    </recommendedName>
</protein>
<dbReference type="SUPFAM" id="SSF54001">
    <property type="entry name" value="Cysteine proteinases"/>
    <property type="match status" value="1"/>
</dbReference>
<dbReference type="SMART" id="SM00460">
    <property type="entry name" value="TGc"/>
    <property type="match status" value="1"/>
</dbReference>
<dbReference type="KEGG" id="bmei:Spa11_29860"/>
<evidence type="ECO:0000313" key="2">
    <source>
        <dbReference type="EMBL" id="QDV74778.1"/>
    </source>
</evidence>
<dbReference type="Pfam" id="PF01841">
    <property type="entry name" value="Transglut_core"/>
    <property type="match status" value="1"/>
</dbReference>
<reference evidence="2 3" key="1">
    <citation type="submission" date="2019-02" db="EMBL/GenBank/DDBJ databases">
        <title>Deep-cultivation of Planctomycetes and their phenomic and genomic characterization uncovers novel biology.</title>
        <authorList>
            <person name="Wiegand S."/>
            <person name="Jogler M."/>
            <person name="Boedeker C."/>
            <person name="Pinto D."/>
            <person name="Vollmers J."/>
            <person name="Rivas-Marin E."/>
            <person name="Kohn T."/>
            <person name="Peeters S.H."/>
            <person name="Heuer A."/>
            <person name="Rast P."/>
            <person name="Oberbeckmann S."/>
            <person name="Bunk B."/>
            <person name="Jeske O."/>
            <person name="Meyerdierks A."/>
            <person name="Storesund J.E."/>
            <person name="Kallscheuer N."/>
            <person name="Luecker S."/>
            <person name="Lage O.M."/>
            <person name="Pohl T."/>
            <person name="Merkel B.J."/>
            <person name="Hornburger P."/>
            <person name="Mueller R.-W."/>
            <person name="Bruemmer F."/>
            <person name="Labrenz M."/>
            <person name="Spormann A.M."/>
            <person name="Op den Camp H."/>
            <person name="Overmann J."/>
            <person name="Amann R."/>
            <person name="Jetten M.S.M."/>
            <person name="Mascher T."/>
            <person name="Medema M.H."/>
            <person name="Devos D.P."/>
            <person name="Kaster A.-K."/>
            <person name="Ovreas L."/>
            <person name="Rohde M."/>
            <person name="Galperin M.Y."/>
            <person name="Jogler C."/>
        </authorList>
    </citation>
    <scope>NUCLEOTIDE SEQUENCE [LARGE SCALE GENOMIC DNA]</scope>
    <source>
        <strain evidence="2 3">Spa11</strain>
    </source>
</reference>
<organism evidence="2 3">
    <name type="scientific">Botrimarina mediterranea</name>
    <dbReference type="NCBI Taxonomy" id="2528022"/>
    <lineage>
        <taxon>Bacteria</taxon>
        <taxon>Pseudomonadati</taxon>
        <taxon>Planctomycetota</taxon>
        <taxon>Planctomycetia</taxon>
        <taxon>Pirellulales</taxon>
        <taxon>Lacipirellulaceae</taxon>
        <taxon>Botrimarina</taxon>
    </lineage>
</organism>
<dbReference type="Pfam" id="PF08379">
    <property type="entry name" value="Bact_transglu_N"/>
    <property type="match status" value="1"/>
</dbReference>
<dbReference type="RefSeq" id="WP_145113482.1">
    <property type="nucleotide sequence ID" value="NZ_CP036349.1"/>
</dbReference>
<dbReference type="PANTHER" id="PTHR33490">
    <property type="entry name" value="BLR5614 PROTEIN-RELATED"/>
    <property type="match status" value="1"/>
</dbReference>
<dbReference type="Gene3D" id="3.10.620.30">
    <property type="match status" value="1"/>
</dbReference>
<evidence type="ECO:0000259" key="1">
    <source>
        <dbReference type="SMART" id="SM00460"/>
    </source>
</evidence>
<dbReference type="PANTHER" id="PTHR33490:SF7">
    <property type="entry name" value="BLR2979 PROTEIN"/>
    <property type="match status" value="1"/>
</dbReference>
<accession>A0A518KAH2</accession>
<proteinExistence type="predicted"/>